<comment type="caution">
    <text evidence="2">The sequence shown here is derived from an EMBL/GenBank/DDBJ whole genome shotgun (WGS) entry which is preliminary data.</text>
</comment>
<proteinExistence type="predicted"/>
<dbReference type="Proteomes" id="UP001180754">
    <property type="component" value="Unassembled WGS sequence"/>
</dbReference>
<dbReference type="EMBL" id="JAVRFD010000043">
    <property type="protein sequence ID" value="MDT0550157.1"/>
    <property type="molecule type" value="Genomic_DNA"/>
</dbReference>
<keyword evidence="3" id="KW-1185">Reference proteome</keyword>
<name>A0ABU2XXF0_9ACTN</name>
<gene>
    <name evidence="2" type="ORF">RND15_47060</name>
</gene>
<evidence type="ECO:0000256" key="1">
    <source>
        <dbReference type="SAM" id="MobiDB-lite"/>
    </source>
</evidence>
<feature type="compositionally biased region" description="Basic residues" evidence="1">
    <location>
        <begin position="46"/>
        <end position="57"/>
    </location>
</feature>
<feature type="compositionally biased region" description="Basic and acidic residues" evidence="1">
    <location>
        <begin position="26"/>
        <end position="44"/>
    </location>
</feature>
<organism evidence="2 3">
    <name type="scientific">Streptomyces lonegramiae</name>
    <dbReference type="NCBI Taxonomy" id="3075524"/>
    <lineage>
        <taxon>Bacteria</taxon>
        <taxon>Bacillati</taxon>
        <taxon>Actinomycetota</taxon>
        <taxon>Actinomycetes</taxon>
        <taxon>Kitasatosporales</taxon>
        <taxon>Streptomycetaceae</taxon>
        <taxon>Streptomyces</taxon>
    </lineage>
</organism>
<protein>
    <recommendedName>
        <fullName evidence="4">Resolvase/invertase-type recombinase catalytic domain-containing protein</fullName>
    </recommendedName>
</protein>
<sequence>MFHHELYKIRQAEALREAAEYRVARQARREGGGRSGVEEPEGRVKAVNRRGGGRRTPRAYGTVA</sequence>
<dbReference type="RefSeq" id="WP_311730736.1">
    <property type="nucleotide sequence ID" value="NZ_JAVRFD010000043.1"/>
</dbReference>
<evidence type="ECO:0000313" key="2">
    <source>
        <dbReference type="EMBL" id="MDT0550157.1"/>
    </source>
</evidence>
<evidence type="ECO:0000313" key="3">
    <source>
        <dbReference type="Proteomes" id="UP001180754"/>
    </source>
</evidence>
<reference evidence="2" key="1">
    <citation type="submission" date="2024-05" db="EMBL/GenBank/DDBJ databases">
        <title>30 novel species of actinomycetes from the DSMZ collection.</title>
        <authorList>
            <person name="Nouioui I."/>
        </authorList>
    </citation>
    <scope>NUCLEOTIDE SEQUENCE</scope>
    <source>
        <strain evidence="2">DSM 41529</strain>
    </source>
</reference>
<evidence type="ECO:0008006" key="4">
    <source>
        <dbReference type="Google" id="ProtNLM"/>
    </source>
</evidence>
<accession>A0ABU2XXF0</accession>
<feature type="region of interest" description="Disordered" evidence="1">
    <location>
        <begin position="26"/>
        <end position="64"/>
    </location>
</feature>